<dbReference type="InterPro" id="IPR013324">
    <property type="entry name" value="RNA_pol_sigma_r3/r4-like"/>
</dbReference>
<dbReference type="InterPro" id="IPR007627">
    <property type="entry name" value="RNA_pol_sigma70_r2"/>
</dbReference>
<evidence type="ECO:0000259" key="1">
    <source>
        <dbReference type="Pfam" id="PF04542"/>
    </source>
</evidence>
<dbReference type="PANTHER" id="PTHR47756:SF1">
    <property type="entry name" value="BLL0085 PROTEIN"/>
    <property type="match status" value="1"/>
</dbReference>
<feature type="domain" description="RNA polymerase sigma factor 70 region 4 type 2" evidence="2">
    <location>
        <begin position="114"/>
        <end position="164"/>
    </location>
</feature>
<evidence type="ECO:0000259" key="3">
    <source>
        <dbReference type="Pfam" id="PF20239"/>
    </source>
</evidence>
<dbReference type="SUPFAM" id="SSF88946">
    <property type="entry name" value="Sigma2 domain of RNA polymerase sigma factors"/>
    <property type="match status" value="1"/>
</dbReference>
<accession>A0ABU0H2Z8</accession>
<dbReference type="InterPro" id="IPR013249">
    <property type="entry name" value="RNA_pol_sigma70_r4_t2"/>
</dbReference>
<dbReference type="InterPro" id="IPR011990">
    <property type="entry name" value="TPR-like_helical_dom_sf"/>
</dbReference>
<proteinExistence type="predicted"/>
<dbReference type="EMBL" id="JAUSVO010000001">
    <property type="protein sequence ID" value="MDQ0436669.1"/>
    <property type="molecule type" value="Genomic_DNA"/>
</dbReference>
<dbReference type="InterPro" id="IPR046531">
    <property type="entry name" value="DUF6596"/>
</dbReference>
<dbReference type="InterPro" id="IPR036388">
    <property type="entry name" value="WH-like_DNA-bd_sf"/>
</dbReference>
<dbReference type="SUPFAM" id="SSF88659">
    <property type="entry name" value="Sigma3 and sigma4 domains of RNA polymerase sigma factors"/>
    <property type="match status" value="1"/>
</dbReference>
<name>A0ABU0H2Z8_9HYPH</name>
<dbReference type="Pfam" id="PF08281">
    <property type="entry name" value="Sigma70_r4_2"/>
    <property type="match status" value="1"/>
</dbReference>
<reference evidence="4 5" key="1">
    <citation type="submission" date="2023-07" db="EMBL/GenBank/DDBJ databases">
        <title>Genomic Encyclopedia of Type Strains, Phase IV (KMG-IV): sequencing the most valuable type-strain genomes for metagenomic binning, comparative biology and taxonomic classification.</title>
        <authorList>
            <person name="Goeker M."/>
        </authorList>
    </citation>
    <scope>NUCLEOTIDE SEQUENCE [LARGE SCALE GENOMIC DNA]</scope>
    <source>
        <strain evidence="4 5">B6-8</strain>
    </source>
</reference>
<gene>
    <name evidence="4" type="ORF">QO014_001039</name>
</gene>
<protein>
    <submittedName>
        <fullName evidence="4">RNA polymerase sigma-70 factor (ECF subfamily)</fullName>
    </submittedName>
</protein>
<feature type="domain" description="DUF6596" evidence="3">
    <location>
        <begin position="183"/>
        <end position="283"/>
    </location>
</feature>
<dbReference type="SUPFAM" id="SSF48452">
    <property type="entry name" value="TPR-like"/>
    <property type="match status" value="1"/>
</dbReference>
<evidence type="ECO:0000313" key="4">
    <source>
        <dbReference type="EMBL" id="MDQ0436669.1"/>
    </source>
</evidence>
<dbReference type="PANTHER" id="PTHR47756">
    <property type="entry name" value="BLL6612 PROTEIN-RELATED"/>
    <property type="match status" value="1"/>
</dbReference>
<dbReference type="Gene3D" id="1.10.1740.10">
    <property type="match status" value="1"/>
</dbReference>
<organism evidence="4 5">
    <name type="scientific">Kaistia dalseonensis</name>
    <dbReference type="NCBI Taxonomy" id="410840"/>
    <lineage>
        <taxon>Bacteria</taxon>
        <taxon>Pseudomonadati</taxon>
        <taxon>Pseudomonadota</taxon>
        <taxon>Alphaproteobacteria</taxon>
        <taxon>Hyphomicrobiales</taxon>
        <taxon>Kaistiaceae</taxon>
        <taxon>Kaistia</taxon>
    </lineage>
</organism>
<dbReference type="Proteomes" id="UP001241603">
    <property type="component" value="Unassembled WGS sequence"/>
</dbReference>
<sequence length="421" mass="46144">MTELAWIDTTLSAARPQAIGALLRYFRDLDIAEEAFQEACLRALRLWPQNGPPRDPAAWLIFVGRNAAIDVVRRRGKERELPDEAVLSDLDDAEASLAERLDDAHYRDDILRLLFICCHPDLPATQQIPLALRIVSGLSVRQIARAFLVSESAMEQRITRAKSRIAAAGVPFEAPGPIERAERLAVVATMIYLVFNEGYSATGLEAPGRAPLCDEAIRLARLLLRLFPAEPEIMGLTALMLLQHARTAARLDADGAIVLMEDQDRSRWNAKMIAEGLALIDKAIRHLRPGPYQLQAAIAALHARAVRAEDTDWVQIDLLYATLEKIQPSPVVTLNRAVALSKVAGPEAALRLIEPLAPQLSGYFHFFGVKGAFLMQLGRNDEARTAFGRAIALASTPAEAAHIRSHLDRLAHDSAPAGATV</sequence>
<dbReference type="Pfam" id="PF20239">
    <property type="entry name" value="DUF6596"/>
    <property type="match status" value="1"/>
</dbReference>
<dbReference type="InterPro" id="IPR014284">
    <property type="entry name" value="RNA_pol_sigma-70_dom"/>
</dbReference>
<keyword evidence="5" id="KW-1185">Reference proteome</keyword>
<comment type="caution">
    <text evidence="4">The sequence shown here is derived from an EMBL/GenBank/DDBJ whole genome shotgun (WGS) entry which is preliminary data.</text>
</comment>
<dbReference type="Pfam" id="PF04542">
    <property type="entry name" value="Sigma70_r2"/>
    <property type="match status" value="1"/>
</dbReference>
<dbReference type="RefSeq" id="WP_266347560.1">
    <property type="nucleotide sequence ID" value="NZ_JAPKNG010000001.1"/>
</dbReference>
<evidence type="ECO:0000259" key="2">
    <source>
        <dbReference type="Pfam" id="PF08281"/>
    </source>
</evidence>
<dbReference type="NCBIfam" id="TIGR02937">
    <property type="entry name" value="sigma70-ECF"/>
    <property type="match status" value="1"/>
</dbReference>
<feature type="domain" description="RNA polymerase sigma-70 region 2" evidence="1">
    <location>
        <begin position="15"/>
        <end position="77"/>
    </location>
</feature>
<evidence type="ECO:0000313" key="5">
    <source>
        <dbReference type="Proteomes" id="UP001241603"/>
    </source>
</evidence>
<dbReference type="InterPro" id="IPR013325">
    <property type="entry name" value="RNA_pol_sigma_r2"/>
</dbReference>
<dbReference type="Gene3D" id="1.10.10.10">
    <property type="entry name" value="Winged helix-like DNA-binding domain superfamily/Winged helix DNA-binding domain"/>
    <property type="match status" value="1"/>
</dbReference>